<evidence type="ECO:0000313" key="1">
    <source>
        <dbReference type="EMBL" id="POW12116.1"/>
    </source>
</evidence>
<reference evidence="2" key="2">
    <citation type="journal article" date="2018" name="BMC Genomics">
        <title>Genomic insights into host adaptation between the wheat stripe rust pathogen (Puccinia striiformis f. sp. tritici) and the barley stripe rust pathogen (Puccinia striiformis f. sp. hordei).</title>
        <authorList>
            <person name="Xia C."/>
            <person name="Wang M."/>
            <person name="Yin C."/>
            <person name="Cornejo O.E."/>
            <person name="Hulbert S.H."/>
            <person name="Chen X."/>
        </authorList>
    </citation>
    <scope>NUCLEOTIDE SEQUENCE [LARGE SCALE GENOMIC DNA]</scope>
    <source>
        <strain evidence="2">93TX-2</strain>
    </source>
</reference>
<name>A0A2S4VRE5_9BASI</name>
<dbReference type="Proteomes" id="UP000238274">
    <property type="component" value="Unassembled WGS sequence"/>
</dbReference>
<proteinExistence type="predicted"/>
<keyword evidence="2" id="KW-1185">Reference proteome</keyword>
<dbReference type="VEuPathDB" id="FungiDB:PSHT_08195"/>
<comment type="caution">
    <text evidence="1">The sequence shown here is derived from an EMBL/GenBank/DDBJ whole genome shotgun (WGS) entry which is preliminary data.</text>
</comment>
<protein>
    <submittedName>
        <fullName evidence="1">Uncharacterized protein</fullName>
    </submittedName>
</protein>
<reference evidence="2" key="3">
    <citation type="journal article" date="2018" name="Mol. Plant Microbe Interact.">
        <title>Genome sequence resources for the wheat stripe rust pathogen (Puccinia striiformis f. sp. tritici) and the barley stripe rust pathogen (Puccinia striiformis f. sp. hordei).</title>
        <authorList>
            <person name="Xia C."/>
            <person name="Wang M."/>
            <person name="Yin C."/>
            <person name="Cornejo O.E."/>
            <person name="Hulbert S.H."/>
            <person name="Chen X."/>
        </authorList>
    </citation>
    <scope>NUCLEOTIDE SEQUENCE [LARGE SCALE GENOMIC DNA]</scope>
    <source>
        <strain evidence="2">93TX-2</strain>
    </source>
</reference>
<sequence>MTSSHAHEENRKASLGIKKIPLILQLIQKATDRISLSKIMTFKDNPGNVLMMEAEAQGKNLRSYFARHDAVHKVPSPMAANV</sequence>
<gene>
    <name evidence="1" type="ORF">PSHT_08195</name>
</gene>
<dbReference type="EMBL" id="PKSM01000106">
    <property type="protein sequence ID" value="POW12116.1"/>
    <property type="molecule type" value="Genomic_DNA"/>
</dbReference>
<accession>A0A2S4VRE5</accession>
<organism evidence="1 2">
    <name type="scientific">Puccinia striiformis</name>
    <dbReference type="NCBI Taxonomy" id="27350"/>
    <lineage>
        <taxon>Eukaryota</taxon>
        <taxon>Fungi</taxon>
        <taxon>Dikarya</taxon>
        <taxon>Basidiomycota</taxon>
        <taxon>Pucciniomycotina</taxon>
        <taxon>Pucciniomycetes</taxon>
        <taxon>Pucciniales</taxon>
        <taxon>Pucciniaceae</taxon>
        <taxon>Puccinia</taxon>
    </lineage>
</organism>
<dbReference type="AlphaFoldDB" id="A0A2S4VRE5"/>
<reference evidence="1 2" key="1">
    <citation type="submission" date="2017-12" db="EMBL/GenBank/DDBJ databases">
        <title>Gene loss provides genomic basis for host adaptation in cereal stripe rust fungi.</title>
        <authorList>
            <person name="Xia C."/>
        </authorList>
    </citation>
    <scope>NUCLEOTIDE SEQUENCE [LARGE SCALE GENOMIC DNA]</scope>
    <source>
        <strain evidence="1 2">93TX-2</strain>
    </source>
</reference>
<dbReference type="VEuPathDB" id="FungiDB:PSTT_09964"/>
<evidence type="ECO:0000313" key="2">
    <source>
        <dbReference type="Proteomes" id="UP000238274"/>
    </source>
</evidence>